<dbReference type="Proteomes" id="UP000324222">
    <property type="component" value="Unassembled WGS sequence"/>
</dbReference>
<dbReference type="InterPro" id="IPR003448">
    <property type="entry name" value="Mopterin_biosynth_MoaE"/>
</dbReference>
<evidence type="ECO:0000313" key="2">
    <source>
        <dbReference type="Proteomes" id="UP000324222"/>
    </source>
</evidence>
<dbReference type="AlphaFoldDB" id="A0A5B7IWP7"/>
<dbReference type="Pfam" id="PF02391">
    <property type="entry name" value="MoaE"/>
    <property type="match status" value="1"/>
</dbReference>
<protein>
    <submittedName>
        <fullName evidence="1">Molybdopterin synthase catalytic subunit</fullName>
    </submittedName>
</protein>
<dbReference type="SUPFAM" id="SSF54690">
    <property type="entry name" value="Molybdopterin synthase subunit MoaE"/>
    <property type="match status" value="1"/>
</dbReference>
<dbReference type="OrthoDB" id="5531344at2759"/>
<dbReference type="InterPro" id="IPR036563">
    <property type="entry name" value="MoaE_sf"/>
</dbReference>
<organism evidence="1 2">
    <name type="scientific">Portunus trituberculatus</name>
    <name type="common">Swimming crab</name>
    <name type="synonym">Neptunus trituberculatus</name>
    <dbReference type="NCBI Taxonomy" id="210409"/>
    <lineage>
        <taxon>Eukaryota</taxon>
        <taxon>Metazoa</taxon>
        <taxon>Ecdysozoa</taxon>
        <taxon>Arthropoda</taxon>
        <taxon>Crustacea</taxon>
        <taxon>Multicrustacea</taxon>
        <taxon>Malacostraca</taxon>
        <taxon>Eumalacostraca</taxon>
        <taxon>Eucarida</taxon>
        <taxon>Decapoda</taxon>
        <taxon>Pleocyemata</taxon>
        <taxon>Brachyura</taxon>
        <taxon>Eubrachyura</taxon>
        <taxon>Portunoidea</taxon>
        <taxon>Portunidae</taxon>
        <taxon>Portuninae</taxon>
        <taxon>Portunus</taxon>
    </lineage>
</organism>
<reference evidence="1 2" key="1">
    <citation type="submission" date="2019-05" db="EMBL/GenBank/DDBJ databases">
        <title>Another draft genome of Portunus trituberculatus and its Hox gene families provides insights of decapod evolution.</title>
        <authorList>
            <person name="Jeong J.-H."/>
            <person name="Song I."/>
            <person name="Kim S."/>
            <person name="Choi T."/>
            <person name="Kim D."/>
            <person name="Ryu S."/>
            <person name="Kim W."/>
        </authorList>
    </citation>
    <scope>NUCLEOTIDE SEQUENCE [LARGE SCALE GENOMIC DNA]</scope>
    <source>
        <tissue evidence="1">Muscle</tissue>
    </source>
</reference>
<proteinExistence type="predicted"/>
<evidence type="ECO:0000313" key="1">
    <source>
        <dbReference type="EMBL" id="MPC89991.1"/>
    </source>
</evidence>
<dbReference type="GO" id="GO:0006777">
    <property type="term" value="P:Mo-molybdopterin cofactor biosynthetic process"/>
    <property type="evidence" value="ECO:0007669"/>
    <property type="project" value="InterPro"/>
</dbReference>
<dbReference type="EMBL" id="VSRR010082869">
    <property type="protein sequence ID" value="MPC89991.1"/>
    <property type="molecule type" value="Genomic_DNA"/>
</dbReference>
<accession>A0A5B7IWP7</accession>
<sequence length="84" mass="9824">MQVSERPPSLEISLFTTSFGFPFIDHHGELAFNFAILHDLEQLGKDVVQLAYEAYQDMAEKEMRKLCIIAREKWSLKHIALHHR</sequence>
<dbReference type="Gene3D" id="3.90.1170.40">
    <property type="entry name" value="Molybdopterin biosynthesis MoaE subunit"/>
    <property type="match status" value="1"/>
</dbReference>
<gene>
    <name evidence="1" type="primary">MOCS2_1</name>
    <name evidence="1" type="ORF">E2C01_084957</name>
</gene>
<comment type="caution">
    <text evidence="1">The sequence shown here is derived from an EMBL/GenBank/DDBJ whole genome shotgun (WGS) entry which is preliminary data.</text>
</comment>
<keyword evidence="2" id="KW-1185">Reference proteome</keyword>
<dbReference type="PANTHER" id="PTHR23404">
    <property type="entry name" value="MOLYBDOPTERIN SYNTHASE RELATED"/>
    <property type="match status" value="1"/>
</dbReference>
<name>A0A5B7IWP7_PORTR</name>